<dbReference type="Gene3D" id="1.25.40.10">
    <property type="entry name" value="Tetratricopeptide repeat domain"/>
    <property type="match status" value="1"/>
</dbReference>
<comment type="caution">
    <text evidence="1">The sequence shown here is derived from an EMBL/GenBank/DDBJ whole genome shotgun (WGS) entry which is preliminary data.</text>
</comment>
<gene>
    <name evidence="1" type="ORF">ACFQ27_03145</name>
</gene>
<name>A0ABW3SY76_9CAUL</name>
<dbReference type="RefSeq" id="WP_377352434.1">
    <property type="nucleotide sequence ID" value="NZ_JBHTLQ010000005.1"/>
</dbReference>
<reference evidence="2" key="1">
    <citation type="journal article" date="2019" name="Int. J. Syst. Evol. Microbiol.">
        <title>The Global Catalogue of Microorganisms (GCM) 10K type strain sequencing project: providing services to taxonomists for standard genome sequencing and annotation.</title>
        <authorList>
            <consortium name="The Broad Institute Genomics Platform"/>
            <consortium name="The Broad Institute Genome Sequencing Center for Infectious Disease"/>
            <person name="Wu L."/>
            <person name="Ma J."/>
        </authorList>
    </citation>
    <scope>NUCLEOTIDE SEQUENCE [LARGE SCALE GENOMIC DNA]</scope>
    <source>
        <strain evidence="2">CCUG 55074</strain>
    </source>
</reference>
<organism evidence="1 2">
    <name type="scientific">Phenylobacterium conjunctum</name>
    <dbReference type="NCBI Taxonomy" id="1298959"/>
    <lineage>
        <taxon>Bacteria</taxon>
        <taxon>Pseudomonadati</taxon>
        <taxon>Pseudomonadota</taxon>
        <taxon>Alphaproteobacteria</taxon>
        <taxon>Caulobacterales</taxon>
        <taxon>Caulobacteraceae</taxon>
        <taxon>Phenylobacterium</taxon>
    </lineage>
</organism>
<sequence>MSRGPKTARLISLAQALNGEGRHGDALAIVEYLLTVSPGDAELRLEEARALGGQGDILAALERLRGLRDIGGEALLAEIRVQSLAAIERFNAHLEAGEVEAAETYASALAALMPQNPAMVAAAFSCNLALERPEIAAAYAHALLALVPDHPQALAYLGLEATPAEPDLDQLVAAALASDQNPLLKLRDLHDAASRILCQPLTDKGLDHLRLLLATARDLEVPVDPGSEWEGWERHYRLLMSAVDLDMVLGPTPQPGPEADLEFRSAKGEVLDWAGLRAHADRLGARCVFFAAADEAYVDLYARWYALSVLKYGDVPALIVVHVIGGMGKLAEVAARVGIDDDRLVFAADTFDAAKALATGCFDAPPKGRAEKPIAHYQCVRFIRLGALLAHLERPVFVSDIDLILQRGVADLLDRTAGADVVFNENTENWNAGSRLTANLLQVNPTPGARTLLAFLRVYLERALSGPAVTRWIDQVALILARHHLMTRLEAPAIDYFDTSSDINNVMYPSYQAHPFRFLSLFHGFDTSSLEGDPRVLGAET</sequence>
<dbReference type="InterPro" id="IPR011990">
    <property type="entry name" value="TPR-like_helical_dom_sf"/>
</dbReference>
<evidence type="ECO:0000313" key="2">
    <source>
        <dbReference type="Proteomes" id="UP001597216"/>
    </source>
</evidence>
<proteinExistence type="predicted"/>
<dbReference type="Proteomes" id="UP001597216">
    <property type="component" value="Unassembled WGS sequence"/>
</dbReference>
<keyword evidence="2" id="KW-1185">Reference proteome</keyword>
<dbReference type="EMBL" id="JBHTLQ010000005">
    <property type="protein sequence ID" value="MFD1189563.1"/>
    <property type="molecule type" value="Genomic_DNA"/>
</dbReference>
<accession>A0ABW3SY76</accession>
<evidence type="ECO:0000313" key="1">
    <source>
        <dbReference type="EMBL" id="MFD1189563.1"/>
    </source>
</evidence>
<dbReference type="SUPFAM" id="SSF48452">
    <property type="entry name" value="TPR-like"/>
    <property type="match status" value="1"/>
</dbReference>
<protein>
    <submittedName>
        <fullName evidence="1">Tetratricopeptide repeat protein</fullName>
    </submittedName>
</protein>